<dbReference type="Gene3D" id="2.80.10.50">
    <property type="match status" value="1"/>
</dbReference>
<gene>
    <name evidence="3" type="ORF">GSMUA_246910.1</name>
</gene>
<dbReference type="SUPFAM" id="SSF110221">
    <property type="entry name" value="AbfB domain"/>
    <property type="match status" value="1"/>
</dbReference>
<dbReference type="GO" id="GO:0046373">
    <property type="term" value="P:L-arabinose metabolic process"/>
    <property type="evidence" value="ECO:0007669"/>
    <property type="project" value="InterPro"/>
</dbReference>
<dbReference type="AlphaFoldDB" id="A0A8D6ZV44"/>
<accession>A0A8D6ZV44</accession>
<dbReference type="Pfam" id="PF20736">
    <property type="entry name" value="Glyco_hydro127M"/>
    <property type="match status" value="1"/>
</dbReference>
<dbReference type="Pfam" id="PF07944">
    <property type="entry name" value="Beta-AFase-like_GH127_cat"/>
    <property type="match status" value="1"/>
</dbReference>
<dbReference type="InterPro" id="IPR012878">
    <property type="entry name" value="Beta-AFase-like_GH127_cat"/>
</dbReference>
<dbReference type="GO" id="GO:0046556">
    <property type="term" value="F:alpha-L-arabinofuranosidase activity"/>
    <property type="evidence" value="ECO:0007669"/>
    <property type="project" value="InterPro"/>
</dbReference>
<name>A0A8D6ZV44_MUSAM</name>
<dbReference type="InterPro" id="IPR008928">
    <property type="entry name" value="6-hairpin_glycosidase_sf"/>
</dbReference>
<evidence type="ECO:0000313" key="3">
    <source>
        <dbReference type="EMBL" id="CAG1836722.1"/>
    </source>
</evidence>
<proteinExistence type="predicted"/>
<dbReference type="SUPFAM" id="SSF48208">
    <property type="entry name" value="Six-hairpin glycosidases"/>
    <property type="match status" value="1"/>
</dbReference>
<dbReference type="InterPro" id="IPR036195">
    <property type="entry name" value="AbfB_ABD_sf"/>
</dbReference>
<dbReference type="PANTHER" id="PTHR31151">
    <property type="entry name" value="PROLINE-TRNA LIGASE (DUF1680)"/>
    <property type="match status" value="1"/>
</dbReference>
<dbReference type="PANTHER" id="PTHR31151:SF0">
    <property type="entry name" value="PROLINE-TRNA LIGASE (DUF1680)"/>
    <property type="match status" value="1"/>
</dbReference>
<evidence type="ECO:0000259" key="2">
    <source>
        <dbReference type="Pfam" id="PF20736"/>
    </source>
</evidence>
<evidence type="ECO:0000259" key="1">
    <source>
        <dbReference type="Pfam" id="PF07944"/>
    </source>
</evidence>
<feature type="domain" description="Non-reducing end beta-L-arabinofuranosidase-like GH127 middle" evidence="2">
    <location>
        <begin position="546"/>
        <end position="646"/>
    </location>
</feature>
<dbReference type="EMBL" id="HG996474">
    <property type="protein sequence ID" value="CAG1836722.1"/>
    <property type="molecule type" value="Genomic_DNA"/>
</dbReference>
<feature type="domain" description="Non-reducing end beta-L-arabinofuranosidase-like GH127 catalytic" evidence="1">
    <location>
        <begin position="150"/>
        <end position="531"/>
    </location>
</feature>
<protein>
    <submittedName>
        <fullName evidence="3">(wild Malaysian banana) hypothetical protein</fullName>
    </submittedName>
</protein>
<organism evidence="3">
    <name type="scientific">Musa acuminata subsp. malaccensis</name>
    <name type="common">Wild banana</name>
    <name type="synonym">Musa malaccensis</name>
    <dbReference type="NCBI Taxonomy" id="214687"/>
    <lineage>
        <taxon>Eukaryota</taxon>
        <taxon>Viridiplantae</taxon>
        <taxon>Streptophyta</taxon>
        <taxon>Embryophyta</taxon>
        <taxon>Tracheophyta</taxon>
        <taxon>Spermatophyta</taxon>
        <taxon>Magnoliopsida</taxon>
        <taxon>Liliopsida</taxon>
        <taxon>Zingiberales</taxon>
        <taxon>Musaceae</taxon>
        <taxon>Musa</taxon>
    </lineage>
</organism>
<dbReference type="InterPro" id="IPR049046">
    <property type="entry name" value="Beta-AFase-like_GH127_middle"/>
</dbReference>
<reference evidence="3" key="1">
    <citation type="submission" date="2021-03" db="EMBL/GenBank/DDBJ databases">
        <authorList>
            <consortium name="Genoscope - CEA"/>
            <person name="William W."/>
        </authorList>
    </citation>
    <scope>NUCLEOTIDE SEQUENCE</scope>
    <source>
        <strain evidence="3">Doubled-haploid Pahang</strain>
    </source>
</reference>
<sequence>MSEIVSEKENRGLILLSVHRFSLSLTLHRIERSMALQLICCFLVFLLYGNVSGKECTNTPNELSSHTVRAQLMSTEKQSWKAHALSDYHLNPTDESAWMELGRREALNKEVGIEEFDWLMLYRSMKGFGRVEVIARQRGEDFLSEVSLHDVRLDPDSMYGRAQQTNLEYLLLLDVDRLVWSFRKQAGLSAPGEPYGGWERPDVEIRGHFVGHYVSASAQMWASTHNRTLYEKMSSVIDALYECQKKTGTGYLSAFPPEFFDRFEAIKSVWAPYYTIHKIMAGLLDQHILAGSVKALQMVVWMADYFGNRVKNVIQKYSIERHWSSLNEETGGMNDVLYRLYSVTKDQKHLVLAHLFDKPCFLGLLAVQADSLSGFHSNTHIPVVVGAQMRYEITGDPLYKDIGAFFMDVVNSSHSYATGGTSVGEFWSDPKRLADTLGTENEESCTTYNMLKVSRNLFRWTKEMAYADYYERAILNGVLSIQRGKEPGVMIYMLPLGRGYSKARSYHGWGTKFDSFWCCYGTGRIESFSKLGDSIYFEEKRTTPSLYVLQYVSSSFIWRSAGIELKQKTKPVNSFDPYLQVSITISTNKSSSQISTLNLRIPSWTSLDGAKATLNDNNLQLPSPGNFISVTRNWMSNDIVTVTLPLRLRMERIQDDRLEYGSIQAILFGPYLLAGLTNGDWDINTGNSSSISDWITAISASYSGQLISLTQETNGKTLVFSNSNGSLTMEELPIEGTNAAIHGTFRFVFPEKAAAVQSYVMLEPFDLPGTTVVHRGPNNGLAVSSSSIAPGADAMFNIVQGLDGEHGTVSLESSTQRGCFVCGIGGSYLSAAGNKTVQLICPSDSELDMMSFRQTVSFTPVAGGLRQYHPISFVAKGVSRNFLLEPLLSLRDETYTVYFDIHQQGNPAIDNFARATFTPVEYDTS</sequence>